<evidence type="ECO:0008006" key="7">
    <source>
        <dbReference type="Google" id="ProtNLM"/>
    </source>
</evidence>
<dbReference type="Gene3D" id="3.90.780.10">
    <property type="entry name" value="5'-Nucleotidase, C-terminal domain"/>
    <property type="match status" value="1"/>
</dbReference>
<comment type="similarity">
    <text evidence="2">Belongs to the 5'-nucleotidase family.</text>
</comment>
<evidence type="ECO:0000259" key="4">
    <source>
        <dbReference type="Pfam" id="PF02872"/>
    </source>
</evidence>
<gene>
    <name evidence="5" type="ORF">HMPREF0202_01016</name>
</gene>
<evidence type="ECO:0000259" key="3">
    <source>
        <dbReference type="Pfam" id="PF00149"/>
    </source>
</evidence>
<dbReference type="GO" id="GO:0016787">
    <property type="term" value="F:hydrolase activity"/>
    <property type="evidence" value="ECO:0007669"/>
    <property type="project" value="UniProtKB-KW"/>
</dbReference>
<dbReference type="InterPro" id="IPR008334">
    <property type="entry name" value="5'-Nucleotdase_C"/>
</dbReference>
<dbReference type="Pfam" id="PF02872">
    <property type="entry name" value="5_nucleotid_C"/>
    <property type="match status" value="1"/>
</dbReference>
<dbReference type="PANTHER" id="PTHR11575">
    <property type="entry name" value="5'-NUCLEOTIDASE-RELATED"/>
    <property type="match status" value="1"/>
</dbReference>
<dbReference type="RefSeq" id="WP_023050557.1">
    <property type="nucleotide sequence ID" value="NZ_CP173062.2"/>
</dbReference>
<evidence type="ECO:0000313" key="6">
    <source>
        <dbReference type="Proteomes" id="UP000017081"/>
    </source>
</evidence>
<feature type="domain" description="Calcineurin-like phosphoesterase" evidence="3">
    <location>
        <begin position="25"/>
        <end position="243"/>
    </location>
</feature>
<dbReference type="PATRIC" id="fig|1319815.3.peg.974"/>
<dbReference type="InterPro" id="IPR036907">
    <property type="entry name" value="5'-Nucleotdase_C_sf"/>
</dbReference>
<dbReference type="HOGENOM" id="CLU_005854_4_4_0"/>
<keyword evidence="1" id="KW-0732">Signal</keyword>
<dbReference type="GO" id="GO:0030288">
    <property type="term" value="C:outer membrane-bounded periplasmic space"/>
    <property type="evidence" value="ECO:0007669"/>
    <property type="project" value="TreeGrafter"/>
</dbReference>
<keyword evidence="6" id="KW-1185">Reference proteome</keyword>
<evidence type="ECO:0000313" key="5">
    <source>
        <dbReference type="EMBL" id="ERT69050.1"/>
    </source>
</evidence>
<name>U7VBY7_9FUSO</name>
<dbReference type="PANTHER" id="PTHR11575:SF6">
    <property type="entry name" value="2',3'-CYCLIC-NUCLEOTIDE 2'-PHOSPHODIESTERASE_3'-NUCLEOTIDASE"/>
    <property type="match status" value="1"/>
</dbReference>
<dbReference type="PRINTS" id="PR01607">
    <property type="entry name" value="APYRASEFAMLY"/>
</dbReference>
<evidence type="ECO:0000256" key="1">
    <source>
        <dbReference type="ARBA" id="ARBA00022729"/>
    </source>
</evidence>
<feature type="domain" description="5'-Nucleotidase C-terminal" evidence="4">
    <location>
        <begin position="318"/>
        <end position="484"/>
    </location>
</feature>
<sequence>MRLKNVVLIGTLTTSFLLAKEVDIKIISSSDVHGRIIPWEYSGDSYVSGSFSQIDTYVSKEKEKSNNVILVDVGDAIQDNSVEKFSKVFPNPVAKVMNVMEYDVFVPGNHEFNFGLDVLSKYTQDFKGKSLASNLFYKKDGKEFLEGSTIMEKDGIKVGFIGVTTPLITKFEADTGNVKDLEVMDSIPAIKAQVEKLKGKVDAIVLVAHMGYDNENGVPGSGVKDIANAIPEIDVILSGHAHKEVSSIVENGVVITAPYKYGQDLSIVDLKFDTNKKSKLVSKEAKTVSLKGVENSERVDKIYAPYHEKLREEANIVIGKASNPLVPKDKVKGIPSIYVEDTGLATFLHNVMLNYSDAQVVALSLDRDDSKWDAGEVKKKDIAYNYRYTGGEITVYEFTGKDLKNYMEWSAEYFNTLKPGDLTISFDLDKRAFKYSLYDQFGGAQYKIDLREEKGNRIKDLKLMDGTPITDDMKVKVGMNSYRFDMLAKKGGIFENRNIPILWDSKTAYGKTEGTIQQLSMKYVQEKKVIDGLPDNNWEIIGLPGDKNQAIAVELINEGKITLPKEGRATNIRSITVEDIKNK</sequence>
<dbReference type="Proteomes" id="UP000017081">
    <property type="component" value="Unassembled WGS sequence"/>
</dbReference>
<dbReference type="GO" id="GO:0000166">
    <property type="term" value="F:nucleotide binding"/>
    <property type="evidence" value="ECO:0007669"/>
    <property type="project" value="UniProtKB-KW"/>
</dbReference>
<organism evidence="5 6">
    <name type="scientific">Cetobacterium somerae ATCC BAA-474</name>
    <dbReference type="NCBI Taxonomy" id="1319815"/>
    <lineage>
        <taxon>Bacteria</taxon>
        <taxon>Fusobacteriati</taxon>
        <taxon>Fusobacteriota</taxon>
        <taxon>Fusobacteriia</taxon>
        <taxon>Fusobacteriales</taxon>
        <taxon>Fusobacteriaceae</taxon>
        <taxon>Cetobacterium</taxon>
    </lineage>
</organism>
<dbReference type="Gene3D" id="3.60.21.10">
    <property type="match status" value="1"/>
</dbReference>
<dbReference type="InterPro" id="IPR004843">
    <property type="entry name" value="Calcineurin-like_PHP"/>
</dbReference>
<dbReference type="AlphaFoldDB" id="U7VBY7"/>
<dbReference type="InterPro" id="IPR006179">
    <property type="entry name" value="5_nucleotidase/apyrase"/>
</dbReference>
<comment type="caution">
    <text evidence="5">The sequence shown here is derived from an EMBL/GenBank/DDBJ whole genome shotgun (WGS) entry which is preliminary data.</text>
</comment>
<dbReference type="STRING" id="1319815.HMPREF0202_01016"/>
<dbReference type="EMBL" id="AXZF01000038">
    <property type="protein sequence ID" value="ERT69050.1"/>
    <property type="molecule type" value="Genomic_DNA"/>
</dbReference>
<dbReference type="InterPro" id="IPR029052">
    <property type="entry name" value="Metallo-depent_PP-like"/>
</dbReference>
<proteinExistence type="inferred from homology"/>
<keyword evidence="2" id="KW-0378">Hydrolase</keyword>
<dbReference type="SUPFAM" id="SSF56300">
    <property type="entry name" value="Metallo-dependent phosphatases"/>
    <property type="match status" value="1"/>
</dbReference>
<keyword evidence="2" id="KW-0547">Nucleotide-binding</keyword>
<evidence type="ECO:0000256" key="2">
    <source>
        <dbReference type="RuleBase" id="RU362119"/>
    </source>
</evidence>
<dbReference type="eggNOG" id="COG0737">
    <property type="taxonomic scope" value="Bacteria"/>
</dbReference>
<protein>
    <recommendedName>
        <fullName evidence="7">5'-nucleotidase protein</fullName>
    </recommendedName>
</protein>
<accession>U7VBY7</accession>
<dbReference type="GO" id="GO:0009166">
    <property type="term" value="P:nucleotide catabolic process"/>
    <property type="evidence" value="ECO:0007669"/>
    <property type="project" value="InterPro"/>
</dbReference>
<reference evidence="5 6" key="1">
    <citation type="submission" date="2013-08" db="EMBL/GenBank/DDBJ databases">
        <authorList>
            <person name="Weinstock G."/>
            <person name="Sodergren E."/>
            <person name="Wylie T."/>
            <person name="Fulton L."/>
            <person name="Fulton R."/>
            <person name="Fronick C."/>
            <person name="O'Laughlin M."/>
            <person name="Godfrey J."/>
            <person name="Miner T."/>
            <person name="Herter B."/>
            <person name="Appelbaum E."/>
            <person name="Cordes M."/>
            <person name="Lek S."/>
            <person name="Wollam A."/>
            <person name="Pepin K.H."/>
            <person name="Palsikar V.B."/>
            <person name="Mitreva M."/>
            <person name="Wilson R.K."/>
        </authorList>
    </citation>
    <scope>NUCLEOTIDE SEQUENCE [LARGE SCALE GENOMIC DNA]</scope>
    <source>
        <strain evidence="5 6">ATCC BAA-474</strain>
    </source>
</reference>
<dbReference type="SUPFAM" id="SSF55816">
    <property type="entry name" value="5'-nucleotidase (syn. UDP-sugar hydrolase), C-terminal domain"/>
    <property type="match status" value="1"/>
</dbReference>
<dbReference type="Pfam" id="PF00149">
    <property type="entry name" value="Metallophos"/>
    <property type="match status" value="1"/>
</dbReference>